<dbReference type="InterPro" id="IPR011990">
    <property type="entry name" value="TPR-like_helical_dom_sf"/>
</dbReference>
<dbReference type="InterPro" id="IPR002201">
    <property type="entry name" value="Glyco_trans_9"/>
</dbReference>
<dbReference type="SUPFAM" id="SSF53756">
    <property type="entry name" value="UDP-Glycosyltransferase/glycogen phosphorylase"/>
    <property type="match status" value="1"/>
</dbReference>
<dbReference type="Pfam" id="PF07721">
    <property type="entry name" value="TPR_4"/>
    <property type="match status" value="1"/>
</dbReference>
<dbReference type="Pfam" id="PF13432">
    <property type="entry name" value="TPR_16"/>
    <property type="match status" value="2"/>
</dbReference>
<dbReference type="RefSeq" id="WP_133593777.1">
    <property type="nucleotide sequence ID" value="NZ_SNVV01000016.1"/>
</dbReference>
<gene>
    <name evidence="2" type="ORF">C7389_116100</name>
</gene>
<dbReference type="Gene3D" id="1.25.40.10">
    <property type="entry name" value="Tetratricopeptide repeat domain"/>
    <property type="match status" value="1"/>
</dbReference>
<dbReference type="GO" id="GO:0042802">
    <property type="term" value="F:identical protein binding"/>
    <property type="evidence" value="ECO:0007669"/>
    <property type="project" value="InterPro"/>
</dbReference>
<dbReference type="Pfam" id="PF00515">
    <property type="entry name" value="TPR_1"/>
    <property type="match status" value="1"/>
</dbReference>
<dbReference type="InterPro" id="IPR019734">
    <property type="entry name" value="TPR_rpt"/>
</dbReference>
<dbReference type="InterPro" id="IPR011717">
    <property type="entry name" value="TPR-4"/>
</dbReference>
<organism evidence="2 3">
    <name type="scientific">Azoarcus indigens</name>
    <dbReference type="NCBI Taxonomy" id="29545"/>
    <lineage>
        <taxon>Bacteria</taxon>
        <taxon>Pseudomonadati</taxon>
        <taxon>Pseudomonadota</taxon>
        <taxon>Betaproteobacteria</taxon>
        <taxon>Rhodocyclales</taxon>
        <taxon>Zoogloeaceae</taxon>
        <taxon>Azoarcus</taxon>
    </lineage>
</organism>
<dbReference type="Pfam" id="PF01075">
    <property type="entry name" value="Glyco_transf_9"/>
    <property type="match status" value="1"/>
</dbReference>
<feature type="repeat" description="TPR" evidence="1">
    <location>
        <begin position="44"/>
        <end position="77"/>
    </location>
</feature>
<dbReference type="PROSITE" id="PS50293">
    <property type="entry name" value="TPR_REGION"/>
    <property type="match status" value="1"/>
</dbReference>
<comment type="caution">
    <text evidence="2">The sequence shown here is derived from an EMBL/GenBank/DDBJ whole genome shotgun (WGS) entry which is preliminary data.</text>
</comment>
<reference evidence="2 3" key="1">
    <citation type="submission" date="2019-03" db="EMBL/GenBank/DDBJ databases">
        <title>Genomic Encyclopedia of Type Strains, Phase IV (KMG-IV): sequencing the most valuable type-strain genomes for metagenomic binning, comparative biology and taxonomic classification.</title>
        <authorList>
            <person name="Goeker M."/>
        </authorList>
    </citation>
    <scope>NUCLEOTIDE SEQUENCE [LARGE SCALE GENOMIC DNA]</scope>
    <source>
        <strain evidence="2 3">DSM 12121</strain>
    </source>
</reference>
<protein>
    <submittedName>
        <fullName evidence="2">Tfp pilus assembly protein PilF</fullName>
    </submittedName>
</protein>
<dbReference type="SMART" id="SM00028">
    <property type="entry name" value="TPR"/>
    <property type="match status" value="4"/>
</dbReference>
<dbReference type="PANTHER" id="PTHR44809">
    <property type="match status" value="1"/>
</dbReference>
<dbReference type="EMBL" id="SNVV01000016">
    <property type="protein sequence ID" value="TDN48195.1"/>
    <property type="molecule type" value="Genomic_DNA"/>
</dbReference>
<accession>A0A4R6DSU9</accession>
<evidence type="ECO:0000313" key="2">
    <source>
        <dbReference type="EMBL" id="TDN48195.1"/>
    </source>
</evidence>
<dbReference type="Proteomes" id="UP000295129">
    <property type="component" value="Unassembled WGS sequence"/>
</dbReference>
<keyword evidence="3" id="KW-1185">Reference proteome</keyword>
<dbReference type="AlphaFoldDB" id="A0A4R6DSU9"/>
<name>A0A4R6DSU9_9RHOO</name>
<proteinExistence type="predicted"/>
<dbReference type="InterPro" id="IPR052943">
    <property type="entry name" value="TMTC_O-mannosyl-trnsfr"/>
</dbReference>
<dbReference type="GO" id="GO:0016757">
    <property type="term" value="F:glycosyltransferase activity"/>
    <property type="evidence" value="ECO:0007669"/>
    <property type="project" value="InterPro"/>
</dbReference>
<feature type="repeat" description="TPR" evidence="1">
    <location>
        <begin position="10"/>
        <end position="43"/>
    </location>
</feature>
<sequence length="470" mass="50295">MNTLRALRKAEAAFSRGNAALVAGELAAAEKAYREVLKLAPDLAEAHANLGQVLDRRGQPEQAEASYRQAIRLAPANPRPHINLGVLLLAQKRHAEAEAAFTAALGLPPVQPEAWTNLGVLHASLGRLDEAERCHRAALATAPDYRPARFNLAYVLLRQGRYEEGWPCLEARDWARVLEAHLPMPRWQGEPLAGRRVLIGCEAGHGDMIQFCRYATQLKQAGAAEVAVLCHAGLKRLFGGLAGVDTVLGLDEAVPAAAAEVWIPALSLPHCCGTRRLADIPAQIPYLSVDAALAAQWRARLDEAAPASGGGPRVGLVWKGNPRFENDADRSLPGLATLAPLAGAAGVRFVSLQKGAGEDEALAPPPGMALAALGGELGDFADTAALLQGLDLVIAVDTGVAHLAGALGKPCWVMLPAYKTDWRWLDGREDSPWYPGTLRLFRQREMGNWAPVVVQLAQALRELVAEHRPA</sequence>
<keyword evidence="1" id="KW-0802">TPR repeat</keyword>
<dbReference type="PROSITE" id="PS50005">
    <property type="entry name" value="TPR"/>
    <property type="match status" value="3"/>
</dbReference>
<dbReference type="PANTHER" id="PTHR44809:SF1">
    <property type="entry name" value="PROTEIN O-MANNOSYL-TRANSFERASE TMTC1"/>
    <property type="match status" value="1"/>
</dbReference>
<evidence type="ECO:0000256" key="1">
    <source>
        <dbReference type="PROSITE-ProRule" id="PRU00339"/>
    </source>
</evidence>
<dbReference type="SUPFAM" id="SSF48452">
    <property type="entry name" value="TPR-like"/>
    <property type="match status" value="1"/>
</dbReference>
<evidence type="ECO:0000313" key="3">
    <source>
        <dbReference type="Proteomes" id="UP000295129"/>
    </source>
</evidence>
<dbReference type="Gene3D" id="3.40.50.2000">
    <property type="entry name" value="Glycogen Phosphorylase B"/>
    <property type="match status" value="1"/>
</dbReference>
<dbReference type="OrthoDB" id="9814129at2"/>
<feature type="repeat" description="TPR" evidence="1">
    <location>
        <begin position="112"/>
        <end position="145"/>
    </location>
</feature>